<feature type="compositionally biased region" description="Low complexity" evidence="1">
    <location>
        <begin position="116"/>
        <end position="125"/>
    </location>
</feature>
<feature type="compositionally biased region" description="Pro residues" evidence="1">
    <location>
        <begin position="204"/>
        <end position="220"/>
    </location>
</feature>
<evidence type="ECO:0000313" key="3">
    <source>
        <dbReference type="Proteomes" id="UP000694551"/>
    </source>
</evidence>
<evidence type="ECO:0000256" key="1">
    <source>
        <dbReference type="SAM" id="MobiDB-lite"/>
    </source>
</evidence>
<dbReference type="Proteomes" id="UP000694551">
    <property type="component" value="Unplaced"/>
</dbReference>
<feature type="compositionally biased region" description="Pro residues" evidence="1">
    <location>
        <begin position="170"/>
        <end position="189"/>
    </location>
</feature>
<reference evidence="2" key="1">
    <citation type="submission" date="2025-08" db="UniProtKB">
        <authorList>
            <consortium name="Ensembl"/>
        </authorList>
    </citation>
    <scope>IDENTIFICATION</scope>
</reference>
<proteinExistence type="predicted"/>
<feature type="compositionally biased region" description="Low complexity" evidence="1">
    <location>
        <begin position="191"/>
        <end position="203"/>
    </location>
</feature>
<name>A0A8D0KWL0_STROC</name>
<sequence>PPPYLQGADLLLGEVVGRGALGAEPAEVGERDVDEVLQQPALLQRAPHGRQAPRRRARPRPPAARRRLATAPLLPLQHAGGSQGSRSIHASASGRPGRRGGGGGGSNSREGGRAAGGSLRLAAPRLSSPGNYRVLTCTTGRQRGCGRSAQAAAAPPRRLSLSAPASASQRPPPASHRLPQLPPQRPPQPFSARLSPSAPASSLSPPPSAPASSLSPPPSAPASAPASAPLRPPQPFSPSPRASQRPHRPLTTRLSPSVPARLNIPSCRLSTSLSLSPPASAAHRPLSPPHFPQVWRDLQLGLEESAAPVH</sequence>
<feature type="compositionally biased region" description="Low complexity" evidence="1">
    <location>
        <begin position="147"/>
        <end position="169"/>
    </location>
</feature>
<reference evidence="2" key="2">
    <citation type="submission" date="2025-09" db="UniProtKB">
        <authorList>
            <consortium name="Ensembl"/>
        </authorList>
    </citation>
    <scope>IDENTIFICATION</scope>
</reference>
<dbReference type="Ensembl" id="ENSSOCT00000015437.1">
    <property type="protein sequence ID" value="ENSSOCP00000015049.1"/>
    <property type="gene ID" value="ENSSOCG00000011355.1"/>
</dbReference>
<organism evidence="2 3">
    <name type="scientific">Strix occidentalis caurina</name>
    <name type="common">northern spotted owl</name>
    <dbReference type="NCBI Taxonomy" id="311401"/>
    <lineage>
        <taxon>Eukaryota</taxon>
        <taxon>Metazoa</taxon>
        <taxon>Chordata</taxon>
        <taxon>Craniata</taxon>
        <taxon>Vertebrata</taxon>
        <taxon>Euteleostomi</taxon>
        <taxon>Archelosauria</taxon>
        <taxon>Archosauria</taxon>
        <taxon>Dinosauria</taxon>
        <taxon>Saurischia</taxon>
        <taxon>Theropoda</taxon>
        <taxon>Coelurosauria</taxon>
        <taxon>Aves</taxon>
        <taxon>Neognathae</taxon>
        <taxon>Neoaves</taxon>
        <taxon>Telluraves</taxon>
        <taxon>Strigiformes</taxon>
        <taxon>Strigidae</taxon>
        <taxon>Strix</taxon>
    </lineage>
</organism>
<feature type="region of interest" description="Disordered" evidence="1">
    <location>
        <begin position="23"/>
        <end position="262"/>
    </location>
</feature>
<dbReference type="AlphaFoldDB" id="A0A8D0KWL0"/>
<protein>
    <submittedName>
        <fullName evidence="2">Uncharacterized protein</fullName>
    </submittedName>
</protein>
<keyword evidence="3" id="KW-1185">Reference proteome</keyword>
<evidence type="ECO:0000313" key="2">
    <source>
        <dbReference type="Ensembl" id="ENSSOCP00000015049.1"/>
    </source>
</evidence>
<feature type="compositionally biased region" description="Basic residues" evidence="1">
    <location>
        <begin position="47"/>
        <end position="68"/>
    </location>
</feature>
<accession>A0A8D0KWL0</accession>